<name>A0A4V6MKP0_9GAMM</name>
<sequence>MDRRRFLTALGLAPAVAALAKIPAAPAAAPILAAKVKAADQLPVKEITADRVVFRSPGSKAYLEVSDQGYRFYDENGVLRVAMGVL</sequence>
<feature type="chain" id="PRO_5020487467" evidence="1">
    <location>
        <begin position="21"/>
        <end position="86"/>
    </location>
</feature>
<evidence type="ECO:0000256" key="1">
    <source>
        <dbReference type="SAM" id="SignalP"/>
    </source>
</evidence>
<protein>
    <submittedName>
        <fullName evidence="2">Uncharacterized protein</fullName>
    </submittedName>
</protein>
<dbReference type="Proteomes" id="UP000292627">
    <property type="component" value="Unassembled WGS sequence"/>
</dbReference>
<organism evidence="2 3">
    <name type="scientific">Pseudoxanthomonas winnipegensis</name>
    <dbReference type="NCBI Taxonomy" id="2480810"/>
    <lineage>
        <taxon>Bacteria</taxon>
        <taxon>Pseudomonadati</taxon>
        <taxon>Pseudomonadota</taxon>
        <taxon>Gammaproteobacteria</taxon>
        <taxon>Lysobacterales</taxon>
        <taxon>Lysobacteraceae</taxon>
        <taxon>Pseudoxanthomonas</taxon>
    </lineage>
</organism>
<dbReference type="AlphaFoldDB" id="A0A4V6MKP0"/>
<evidence type="ECO:0000313" key="3">
    <source>
        <dbReference type="Proteomes" id="UP000292627"/>
    </source>
</evidence>
<dbReference type="EMBL" id="SHMC01000003">
    <property type="protein sequence ID" value="TAA25406.1"/>
    <property type="molecule type" value="Genomic_DNA"/>
</dbReference>
<feature type="signal peptide" evidence="1">
    <location>
        <begin position="1"/>
        <end position="20"/>
    </location>
</feature>
<dbReference type="RefSeq" id="WP_130551041.1">
    <property type="nucleotide sequence ID" value="NZ_SHLZ01000012.1"/>
</dbReference>
<keyword evidence="1" id="KW-0732">Signal</keyword>
<comment type="caution">
    <text evidence="2">The sequence shown here is derived from an EMBL/GenBank/DDBJ whole genome shotgun (WGS) entry which is preliminary data.</text>
</comment>
<evidence type="ECO:0000313" key="2">
    <source>
        <dbReference type="EMBL" id="TAA25406.1"/>
    </source>
</evidence>
<proteinExistence type="predicted"/>
<accession>A0A4V6MKP0</accession>
<dbReference type="PROSITE" id="PS51318">
    <property type="entry name" value="TAT"/>
    <property type="match status" value="1"/>
</dbReference>
<reference evidence="2 3" key="1">
    <citation type="submission" date="2019-02" db="EMBL/GenBank/DDBJ databases">
        <title>WGS of Pseudoxanthomonas species novum from clinical isolates.</title>
        <authorList>
            <person name="Bernier A.-M."/>
            <person name="Bernard K."/>
            <person name="Vachon A."/>
        </authorList>
    </citation>
    <scope>NUCLEOTIDE SEQUENCE [LARGE SCALE GENOMIC DNA]</scope>
    <source>
        <strain evidence="2 3">NML171200</strain>
    </source>
</reference>
<dbReference type="InterPro" id="IPR006311">
    <property type="entry name" value="TAT_signal"/>
</dbReference>
<gene>
    <name evidence="2" type="ORF">EA660_08060</name>
</gene>